<comment type="caution">
    <text evidence="7">The sequence shown here is derived from an EMBL/GenBank/DDBJ whole genome shotgun (WGS) entry which is preliminary data.</text>
</comment>
<dbReference type="CDD" id="cd01009">
    <property type="entry name" value="PBP2_YfhD_N"/>
    <property type="match status" value="1"/>
</dbReference>
<dbReference type="OrthoDB" id="9815002at2"/>
<keyword evidence="4" id="KW-0732">Signal</keyword>
<keyword evidence="5" id="KW-0472">Membrane</keyword>
<dbReference type="Pfam" id="PF01464">
    <property type="entry name" value="SLT"/>
    <property type="match status" value="1"/>
</dbReference>
<dbReference type="InParanoid" id="A0A423PPB2"/>
<dbReference type="Proteomes" id="UP000285310">
    <property type="component" value="Unassembled WGS sequence"/>
</dbReference>
<dbReference type="EMBL" id="AYKG01000027">
    <property type="protein sequence ID" value="ROO27420.1"/>
    <property type="molecule type" value="Genomic_DNA"/>
</dbReference>
<dbReference type="GO" id="GO:0008933">
    <property type="term" value="F:peptidoglycan lytic transglycosylase activity"/>
    <property type="evidence" value="ECO:0007669"/>
    <property type="project" value="InterPro"/>
</dbReference>
<dbReference type="Gene3D" id="3.40.190.10">
    <property type="entry name" value="Periplasmic binding protein-like II"/>
    <property type="match status" value="2"/>
</dbReference>
<name>A0A423PPB2_9GAMM</name>
<dbReference type="GO" id="GO:0009253">
    <property type="term" value="P:peptidoglycan catabolic process"/>
    <property type="evidence" value="ECO:0007669"/>
    <property type="project" value="TreeGrafter"/>
</dbReference>
<dbReference type="InterPro" id="IPR000189">
    <property type="entry name" value="Transglyc_AS"/>
</dbReference>
<dbReference type="Gene3D" id="1.10.530.10">
    <property type="match status" value="1"/>
</dbReference>
<gene>
    <name evidence="7" type="ORF">SAJA_09385</name>
</gene>
<evidence type="ECO:0000256" key="4">
    <source>
        <dbReference type="ARBA" id="ARBA00022729"/>
    </source>
</evidence>
<comment type="similarity">
    <text evidence="2">Belongs to the transglycosylase Slt family.</text>
</comment>
<dbReference type="InterPro" id="IPR023346">
    <property type="entry name" value="Lysozyme-like_dom_sf"/>
</dbReference>
<evidence type="ECO:0000256" key="1">
    <source>
        <dbReference type="ARBA" id="ARBA00004339"/>
    </source>
</evidence>
<dbReference type="Pfam" id="PF00497">
    <property type="entry name" value="SBP_bac_3"/>
    <property type="match status" value="1"/>
</dbReference>
<comment type="similarity">
    <text evidence="3">Belongs to the bacterial solute-binding protein 3 family.</text>
</comment>
<accession>A0A423PPB2</accession>
<dbReference type="PANTHER" id="PTHR35936">
    <property type="entry name" value="MEMBRANE-BOUND LYTIC MUREIN TRANSGLYCOSYLASE F"/>
    <property type="match status" value="1"/>
</dbReference>
<dbReference type="SMART" id="SM00062">
    <property type="entry name" value="PBPb"/>
    <property type="match status" value="1"/>
</dbReference>
<sequence length="487" mass="54192">MPGAQRVARTCALGALVLVVAGLVTCQRRPGALAQIQATGELRVATVNAVDTYYAGPERARGYEYDLVRGLAETLDARLNIITVADREAVLAAVASNRAQLGVGVAVNEPRRRRVRFTPAYKTIPLAVVYKRYTPRPRTLADLSGRLTLSGDTAMADWLRRVQPDLVFKQAAKTDIEGVMAEIATGHVRATVAPANLVALNQRYHPSLRVAFELGERERRLAWALSPADRAGRRDGLYNQTIAYLHAAKTSNLLARLDERYYGHASRLGFVGGAEFARQVKDRLARWRPYFKSAANDYGIDWRLLAAIGYQESRWDPSARSPTDVRGMMMLTESTAERMDIDNRRNPQQSIDGGTRYLLQLMERLPETIERPDRMWYALAAYNIGLGHVLDARRLLIGAGRDPDIWVNLADALPDLDDVRYARVLRYGLANGDIALAYVSDIRAYYDILRWMSDRRVVAADDKLEVAPAHGLHDMAPQNPAAAAPVF</sequence>
<dbReference type="SUPFAM" id="SSF53955">
    <property type="entry name" value="Lysozyme-like"/>
    <property type="match status" value="1"/>
</dbReference>
<evidence type="ECO:0000313" key="7">
    <source>
        <dbReference type="EMBL" id="ROO27420.1"/>
    </source>
</evidence>
<evidence type="ECO:0000313" key="8">
    <source>
        <dbReference type="Proteomes" id="UP000285310"/>
    </source>
</evidence>
<dbReference type="PROSITE" id="PS00922">
    <property type="entry name" value="TRANSGLYCOSYLASE"/>
    <property type="match status" value="1"/>
</dbReference>
<feature type="domain" description="Solute-binding protein family 3/N-terminal" evidence="6">
    <location>
        <begin position="41"/>
        <end position="265"/>
    </location>
</feature>
<evidence type="ECO:0000259" key="6">
    <source>
        <dbReference type="SMART" id="SM00062"/>
    </source>
</evidence>
<dbReference type="AlphaFoldDB" id="A0A423PPB2"/>
<organism evidence="7 8">
    <name type="scientific">Salinisphaera japonica YTM-1</name>
    <dbReference type="NCBI Taxonomy" id="1209778"/>
    <lineage>
        <taxon>Bacteria</taxon>
        <taxon>Pseudomonadati</taxon>
        <taxon>Pseudomonadota</taxon>
        <taxon>Gammaproteobacteria</taxon>
        <taxon>Salinisphaerales</taxon>
        <taxon>Salinisphaeraceae</taxon>
        <taxon>Salinisphaera</taxon>
    </lineage>
</organism>
<protein>
    <submittedName>
        <fullName evidence="7">Transglycosylase</fullName>
    </submittedName>
</protein>
<evidence type="ECO:0000256" key="3">
    <source>
        <dbReference type="ARBA" id="ARBA00010333"/>
    </source>
</evidence>
<keyword evidence="8" id="KW-1185">Reference proteome</keyword>
<dbReference type="GO" id="GO:0009279">
    <property type="term" value="C:cell outer membrane"/>
    <property type="evidence" value="ECO:0007669"/>
    <property type="project" value="UniProtKB-SubCell"/>
</dbReference>
<dbReference type="PANTHER" id="PTHR35936:SF32">
    <property type="entry name" value="MEMBRANE-BOUND LYTIC MUREIN TRANSGLYCOSYLASE F"/>
    <property type="match status" value="1"/>
</dbReference>
<evidence type="ECO:0000256" key="5">
    <source>
        <dbReference type="ARBA" id="ARBA00023237"/>
    </source>
</evidence>
<dbReference type="NCBIfam" id="NF008112">
    <property type="entry name" value="PRK10859.1"/>
    <property type="match status" value="1"/>
</dbReference>
<reference evidence="7 8" key="1">
    <citation type="submission" date="2013-10" db="EMBL/GenBank/DDBJ databases">
        <title>Salinisphaera japonica YTM-1 Genome Sequencing.</title>
        <authorList>
            <person name="Lai Q."/>
            <person name="Li C."/>
            <person name="Shao Z."/>
        </authorList>
    </citation>
    <scope>NUCLEOTIDE SEQUENCE [LARGE SCALE GENOMIC DNA]</scope>
    <source>
        <strain evidence="7 8">YTM-1</strain>
    </source>
</reference>
<dbReference type="FunCoup" id="A0A423PPB2">
    <property type="interactions" value="25"/>
</dbReference>
<evidence type="ECO:0000256" key="2">
    <source>
        <dbReference type="ARBA" id="ARBA00007734"/>
    </source>
</evidence>
<dbReference type="SUPFAM" id="SSF53850">
    <property type="entry name" value="Periplasmic binding protein-like II"/>
    <property type="match status" value="1"/>
</dbReference>
<keyword evidence="5" id="KW-0998">Cell outer membrane</keyword>
<dbReference type="InterPro" id="IPR001638">
    <property type="entry name" value="Solute-binding_3/MltF_N"/>
</dbReference>
<dbReference type="CDD" id="cd13403">
    <property type="entry name" value="MLTF-like"/>
    <property type="match status" value="1"/>
</dbReference>
<comment type="subcellular location">
    <subcellularLocation>
        <location evidence="1">Cell outer membrane</location>
        <topology evidence="1">Peripheral membrane protein</topology>
    </subcellularLocation>
</comment>
<dbReference type="InterPro" id="IPR008258">
    <property type="entry name" value="Transglycosylase_SLT_dom_1"/>
</dbReference>
<dbReference type="RefSeq" id="WP_123658378.1">
    <property type="nucleotide sequence ID" value="NZ_AYKG01000027.1"/>
</dbReference>
<proteinExistence type="inferred from homology"/>